<feature type="compositionally biased region" description="Basic and acidic residues" evidence="15">
    <location>
        <begin position="182"/>
        <end position="194"/>
    </location>
</feature>
<dbReference type="HOGENOM" id="CLU_000335_0_4_1"/>
<dbReference type="SMART" id="SM00487">
    <property type="entry name" value="DEXDc"/>
    <property type="match status" value="1"/>
</dbReference>
<keyword evidence="5" id="KW-0863">Zinc-finger</keyword>
<dbReference type="GO" id="GO:0007131">
    <property type="term" value="P:reciprocal meiotic recombination"/>
    <property type="evidence" value="ECO:0007669"/>
    <property type="project" value="UniProtKB-ARBA"/>
</dbReference>
<feature type="compositionally biased region" description="Polar residues" evidence="15">
    <location>
        <begin position="107"/>
        <end position="116"/>
    </location>
</feature>
<feature type="region of interest" description="Disordered" evidence="15">
    <location>
        <begin position="97"/>
        <end position="119"/>
    </location>
</feature>
<feature type="region of interest" description="Disordered" evidence="15">
    <location>
        <begin position="48"/>
        <end position="76"/>
    </location>
</feature>
<dbReference type="GO" id="GO:0016787">
    <property type="term" value="F:hydrolase activity"/>
    <property type="evidence" value="ECO:0007669"/>
    <property type="project" value="UniProtKB-KW"/>
</dbReference>
<evidence type="ECO:0000256" key="2">
    <source>
        <dbReference type="ARBA" id="ARBA00010140"/>
    </source>
</evidence>
<reference evidence="19" key="1">
    <citation type="journal article" date="2008" name="PLoS Genet.">
        <title>Genomic islands in the pathogenic filamentous fungus Aspergillus fumigatus.</title>
        <authorList>
            <person name="Fedorova N.D."/>
            <person name="Khaldi N."/>
            <person name="Joardar V.S."/>
            <person name="Maiti R."/>
            <person name="Amedeo P."/>
            <person name="Anderson M.J."/>
            <person name="Crabtree J."/>
            <person name="Silva J.C."/>
            <person name="Badger J.H."/>
            <person name="Albarraq A."/>
            <person name="Angiuoli S."/>
            <person name="Bussey H."/>
            <person name="Bowyer P."/>
            <person name="Cotty P.J."/>
            <person name="Dyer P.S."/>
            <person name="Egan A."/>
            <person name="Galens K."/>
            <person name="Fraser-Liggett C.M."/>
            <person name="Haas B.J."/>
            <person name="Inman J.M."/>
            <person name="Kent R."/>
            <person name="Lemieux S."/>
            <person name="Malavazi I."/>
            <person name="Orvis J."/>
            <person name="Roemer T."/>
            <person name="Ronning C.M."/>
            <person name="Sundaram J.P."/>
            <person name="Sutton G."/>
            <person name="Turner G."/>
            <person name="Venter J.C."/>
            <person name="White O.R."/>
            <person name="Whitty B.R."/>
            <person name="Youngman P."/>
            <person name="Wolfe K.H."/>
            <person name="Goldman G.H."/>
            <person name="Wortman J.R."/>
            <person name="Jiang B."/>
            <person name="Denning D.W."/>
            <person name="Nierman W.C."/>
        </authorList>
    </citation>
    <scope>NUCLEOTIDE SEQUENCE [LARGE SCALE GENOMIC DNA]</scope>
    <source>
        <strain evidence="19">ATCC 1020 / DSM 3700 / CBS 544.65 / FGSC A1164 / JCM 1740 / NRRL 181 / WB 181</strain>
    </source>
</reference>
<evidence type="ECO:0000256" key="9">
    <source>
        <dbReference type="ARBA" id="ARBA00022840"/>
    </source>
</evidence>
<dbReference type="GO" id="GO:0005524">
    <property type="term" value="F:ATP binding"/>
    <property type="evidence" value="ECO:0007669"/>
    <property type="project" value="UniProtKB-KW"/>
</dbReference>
<evidence type="ECO:0000259" key="16">
    <source>
        <dbReference type="PROSITE" id="PS51192"/>
    </source>
</evidence>
<dbReference type="FunFam" id="3.40.50.300:FF:001076">
    <property type="entry name" value="ATP-dependent DNA helicase MER3"/>
    <property type="match status" value="1"/>
</dbReference>
<dbReference type="GO" id="GO:0003676">
    <property type="term" value="F:nucleic acid binding"/>
    <property type="evidence" value="ECO:0007669"/>
    <property type="project" value="InterPro"/>
</dbReference>
<evidence type="ECO:0000256" key="3">
    <source>
        <dbReference type="ARBA" id="ARBA00022723"/>
    </source>
</evidence>
<evidence type="ECO:0000256" key="12">
    <source>
        <dbReference type="ARBA" id="ARBA00034617"/>
    </source>
</evidence>
<dbReference type="Pfam" id="PF23445">
    <property type="entry name" value="WHD_SNRNP200"/>
    <property type="match status" value="1"/>
</dbReference>
<dbReference type="GO" id="GO:0043138">
    <property type="term" value="F:3'-5' DNA helicase activity"/>
    <property type="evidence" value="ECO:0007669"/>
    <property type="project" value="UniProtKB-EC"/>
</dbReference>
<dbReference type="InterPro" id="IPR014001">
    <property type="entry name" value="Helicase_ATP-bd"/>
</dbReference>
<dbReference type="OMA" id="VYGYQSH"/>
<dbReference type="KEGG" id="nfi:NFIA_059000"/>
<dbReference type="SMART" id="SM00973">
    <property type="entry name" value="Sec63"/>
    <property type="match status" value="1"/>
</dbReference>
<dbReference type="Proteomes" id="UP000006702">
    <property type="component" value="Unassembled WGS sequence"/>
</dbReference>
<keyword evidence="9" id="KW-0067">ATP-binding</keyword>
<keyword evidence="11" id="KW-0469">Meiosis</keyword>
<keyword evidence="6" id="KW-0378">Hydrolase</keyword>
<keyword evidence="7 18" id="KW-0347">Helicase</keyword>
<feature type="region of interest" description="Disordered" evidence="15">
    <location>
        <begin position="1105"/>
        <end position="1146"/>
    </location>
</feature>
<dbReference type="InterPro" id="IPR001650">
    <property type="entry name" value="Helicase_C-like"/>
</dbReference>
<evidence type="ECO:0000313" key="18">
    <source>
        <dbReference type="EMBL" id="EAW16549.1"/>
    </source>
</evidence>
<feature type="compositionally biased region" description="Basic and acidic residues" evidence="15">
    <location>
        <begin position="1120"/>
        <end position="1131"/>
    </location>
</feature>
<comment type="similarity">
    <text evidence="2">Belongs to the helicase family. SKI2 subfamily.</text>
</comment>
<dbReference type="PROSITE" id="PS51194">
    <property type="entry name" value="HELICASE_CTER"/>
    <property type="match status" value="1"/>
</dbReference>
<dbReference type="SMART" id="SM00490">
    <property type="entry name" value="HELICc"/>
    <property type="match status" value="1"/>
</dbReference>
<evidence type="ECO:0000256" key="15">
    <source>
        <dbReference type="SAM" id="MobiDB-lite"/>
    </source>
</evidence>
<proteinExistence type="inferred from homology"/>
<dbReference type="PANTHER" id="PTHR47835:SF3">
    <property type="entry name" value="HELICASE FOR MEIOSIS 1"/>
    <property type="match status" value="1"/>
</dbReference>
<organism evidence="18 19">
    <name type="scientific">Neosartorya fischeri (strain ATCC 1020 / DSM 3700 / CBS 544.65 / FGSC A1164 / JCM 1740 / NRRL 181 / WB 181)</name>
    <name type="common">Aspergillus fischerianus</name>
    <dbReference type="NCBI Taxonomy" id="331117"/>
    <lineage>
        <taxon>Eukaryota</taxon>
        <taxon>Fungi</taxon>
        <taxon>Dikarya</taxon>
        <taxon>Ascomycota</taxon>
        <taxon>Pezizomycotina</taxon>
        <taxon>Eurotiomycetes</taxon>
        <taxon>Eurotiomycetidae</taxon>
        <taxon>Eurotiales</taxon>
        <taxon>Aspergillaceae</taxon>
        <taxon>Aspergillus</taxon>
        <taxon>Aspergillus subgen. Fumigati</taxon>
    </lineage>
</organism>
<keyword evidence="19" id="KW-1185">Reference proteome</keyword>
<evidence type="ECO:0000256" key="10">
    <source>
        <dbReference type="ARBA" id="ARBA00023235"/>
    </source>
</evidence>
<evidence type="ECO:0000256" key="14">
    <source>
        <dbReference type="ARBA" id="ARBA00048988"/>
    </source>
</evidence>
<dbReference type="SUPFAM" id="SSF46785">
    <property type="entry name" value="Winged helix' DNA-binding domain"/>
    <property type="match status" value="1"/>
</dbReference>
<evidence type="ECO:0000259" key="17">
    <source>
        <dbReference type="PROSITE" id="PS51194"/>
    </source>
</evidence>
<dbReference type="GO" id="GO:0008270">
    <property type="term" value="F:zinc ion binding"/>
    <property type="evidence" value="ECO:0007669"/>
    <property type="project" value="UniProtKB-KW"/>
</dbReference>
<feature type="compositionally biased region" description="Low complexity" evidence="15">
    <location>
        <begin position="138"/>
        <end position="159"/>
    </location>
</feature>
<gene>
    <name evidence="18" type="ORF">NFIA_059000</name>
</gene>
<dbReference type="PROSITE" id="PS51192">
    <property type="entry name" value="HELICASE_ATP_BIND_1"/>
    <property type="match status" value="1"/>
</dbReference>
<dbReference type="InterPro" id="IPR057842">
    <property type="entry name" value="WH_MER3"/>
</dbReference>
<dbReference type="STRING" id="331117.A1DP28"/>
<dbReference type="CDD" id="cd18795">
    <property type="entry name" value="SF2_C_Ski2"/>
    <property type="match status" value="1"/>
</dbReference>
<feature type="compositionally biased region" description="Basic and acidic residues" evidence="15">
    <location>
        <begin position="1349"/>
        <end position="1372"/>
    </location>
</feature>
<evidence type="ECO:0000256" key="6">
    <source>
        <dbReference type="ARBA" id="ARBA00022801"/>
    </source>
</evidence>
<keyword evidence="10" id="KW-0413">Isomerase</keyword>
<dbReference type="eggNOG" id="KOG0952">
    <property type="taxonomic scope" value="Eukaryota"/>
</dbReference>
<dbReference type="Gene3D" id="1.10.10.10">
    <property type="entry name" value="Winged helix-like DNA-binding domain superfamily/Winged helix DNA-binding domain"/>
    <property type="match status" value="1"/>
</dbReference>
<dbReference type="Pfam" id="PF00271">
    <property type="entry name" value="Helicase_C"/>
    <property type="match status" value="1"/>
</dbReference>
<dbReference type="Gene3D" id="1.10.3380.10">
    <property type="entry name" value="Sec63 N-terminal domain-like domain"/>
    <property type="match status" value="1"/>
</dbReference>
<dbReference type="Pfam" id="PF02889">
    <property type="entry name" value="Sec63"/>
    <property type="match status" value="1"/>
</dbReference>
<dbReference type="InterPro" id="IPR011545">
    <property type="entry name" value="DEAD/DEAH_box_helicase_dom"/>
</dbReference>
<feature type="domain" description="Helicase ATP-binding" evidence="16">
    <location>
        <begin position="253"/>
        <end position="427"/>
    </location>
</feature>
<dbReference type="FunFam" id="1.10.3380.10:FF:000012">
    <property type="entry name" value="DEAD/DEAH box DNA helicase"/>
    <property type="match status" value="1"/>
</dbReference>
<name>A1DP28_NEOFI</name>
<dbReference type="GeneID" id="4584962"/>
<dbReference type="InterPro" id="IPR027417">
    <property type="entry name" value="P-loop_NTPase"/>
</dbReference>
<dbReference type="Gene3D" id="3.40.50.300">
    <property type="entry name" value="P-loop containing nucleotide triphosphate hydrolases"/>
    <property type="match status" value="2"/>
</dbReference>
<feature type="region of interest" description="Disordered" evidence="15">
    <location>
        <begin position="1046"/>
        <end position="1090"/>
    </location>
</feature>
<evidence type="ECO:0000256" key="4">
    <source>
        <dbReference type="ARBA" id="ARBA00022741"/>
    </source>
</evidence>
<dbReference type="InterPro" id="IPR036390">
    <property type="entry name" value="WH_DNA-bd_sf"/>
</dbReference>
<accession>A1DP28</accession>
<dbReference type="InterPro" id="IPR004179">
    <property type="entry name" value="Sec63-dom"/>
</dbReference>
<protein>
    <recommendedName>
        <fullName evidence="13">DNA 3'-5' helicase</fullName>
        <ecNumber evidence="13">5.6.2.4</ecNumber>
    </recommendedName>
</protein>
<dbReference type="InterPro" id="IPR052247">
    <property type="entry name" value="Meiotic_Crossover_Helicase"/>
</dbReference>
<dbReference type="OrthoDB" id="5575at2759"/>
<comment type="cofactor">
    <cofactor evidence="1">
        <name>Zn(2+)</name>
        <dbReference type="ChEBI" id="CHEBI:29105"/>
    </cofactor>
</comment>
<dbReference type="EMBL" id="DS027698">
    <property type="protein sequence ID" value="EAW16549.1"/>
    <property type="molecule type" value="Genomic_DNA"/>
</dbReference>
<keyword evidence="3" id="KW-0479">Metal-binding</keyword>
<dbReference type="EC" id="5.6.2.4" evidence="13"/>
<keyword evidence="4" id="KW-0547">Nucleotide-binding</keyword>
<evidence type="ECO:0000256" key="7">
    <source>
        <dbReference type="ARBA" id="ARBA00022806"/>
    </source>
</evidence>
<sequence>MGRKSHQPFSIARHSASNQRPMGARRPQLGLPASKAIIDQRLIEGSQISQPWNRPRGYESQNVEPHSQLVGPDLQSFRSDDHQLDAFDLELLAQADESNRNPLRQPANLNYPSVQPRNDGAKQVSRFFQTSSHITPLRSLDSSSSDVGLGSPSSPLSRLQLGKTIVTRREQEYQATGPSRQYNEDQLSHEEDSPSHGTSTLSIGTAQCQKSHFENIPMSVRGIVLVSVHELPDSYRSIFHFPVFNAVQSKCFQRVYKTDDNIVLAAPTGSGKTVIMELAICRLLSTLKDERFKVVYQAPTKSLCSERFRDWNRKFMSLGLQCAELTGDTDHTQLRSVQNSQIIVTTPEKWDSMTRKWKDHARLMQLVKLFLIDEIHILKEARGATLEAVVSRMKTFGSNVRFVALSATVPNSEDIASWLGKDATNQHVPAHREHFGEDFRPVKLQKFVYGYQSHSNDFAFDKLCSSKLPDILGTHSCRKPIMIFCCTRNSCVATAKELARLWSMTNPPARLWKVSGKHLEAHNADLRTTLMAGVAFHHAGLDPADRHTVESGYLQGHVAVICCTSTLAVGVNLPCHLVIIKGTVGWQDGGCKEYSDLEMMQMLGRAGRPQFDDSAIAVIMTRKDRVQHYEKLVSGCETLESCLHLNLIDHLNAEIGLGTVTDVDSAVRWLAGTFLFVRLRRNPKHYQLKEGATKDDEDEMLRQICEKDIRLLQETGLVASDRLKSTPFGDAMARYYVRFDTMKTLLALKSHATVSQVLSAIAEAEEFREIRLKAGEKSLYKELNRANGIRFPAKVDIALPAHKILLLIQSELGGVEYPDGEQYQKHKFAFQQDKNFVFSHINRLIRCVIDCQISLEDSITARNALELARSFGAKVWDNCPLQMKQIDQVGIVAVRKLAAAGITSIDALEATEPHRIDMIMSRNPPFGMKLLARVADFPKLRVNVKLVGKEIKPGKPVRIRFEAEIAFMNEKTPTFFQRRPVYVCFLAETSDGHLIDFRRISASKLQQSQEISLDAELKRPGLHITCYAMCDEIAGTLRSAELKPELPNVSFPSRPSQALESMQRPRVNVPSRDTDDTPINANDRGADDIENDDWLFDDLMETDEASNWAGVNQSTGTSRSRTEEKGSKECNSENSLPGNDKEPPRLDNGRYACNHRCKDKTTCKHLCCREGLEKPHKVTRKQSTNGNQAKSGLNQLTLSASIPRTKAGRTSTIEARDKGNITDIGDIFHLSFTSHVSKPQCSSSDYGDDSFDDLPSPSKLLVGFSTGTTTQVNEKTETNASECDDITEADDTWTDVDDLFTYTVQPSSTDSPDQVKIHTATSATRKQDQTLVPPDNPMFGRSVVSNENDIPRASETDVDKGLDPSRVSDEHRGRKRGLSWLCERAHSDERMEKRTKHDEPGQIPRGQVETALEINASVQGSANPPEVPKDWDDIDPALLHQFKDIVNFF</sequence>
<dbReference type="FunFam" id="3.40.50.300:FF:000950">
    <property type="entry name" value="probable ATP-dependent DNA helicase HFM1"/>
    <property type="match status" value="1"/>
</dbReference>
<feature type="domain" description="Helicase C-terminal" evidence="17">
    <location>
        <begin position="467"/>
        <end position="655"/>
    </location>
</feature>
<feature type="region of interest" description="Disordered" evidence="15">
    <location>
        <begin position="1389"/>
        <end position="1409"/>
    </location>
</feature>
<evidence type="ECO:0000256" key="1">
    <source>
        <dbReference type="ARBA" id="ARBA00001947"/>
    </source>
</evidence>
<dbReference type="PANTHER" id="PTHR47835">
    <property type="entry name" value="HFM1, ATP DEPENDENT DNA HELICASE HOMOLOG"/>
    <property type="match status" value="1"/>
</dbReference>
<dbReference type="SUPFAM" id="SSF52540">
    <property type="entry name" value="P-loop containing nucleoside triphosphate hydrolases"/>
    <property type="match status" value="1"/>
</dbReference>
<feature type="region of interest" description="Disordered" evidence="15">
    <location>
        <begin position="1304"/>
        <end position="1375"/>
    </location>
</feature>
<dbReference type="Pfam" id="PF00270">
    <property type="entry name" value="DEAD"/>
    <property type="match status" value="1"/>
</dbReference>
<feature type="region of interest" description="Disordered" evidence="15">
    <location>
        <begin position="138"/>
        <end position="202"/>
    </location>
</feature>
<feature type="compositionally biased region" description="Polar residues" evidence="15">
    <location>
        <begin position="1109"/>
        <end position="1119"/>
    </location>
</feature>
<dbReference type="SUPFAM" id="SSF158702">
    <property type="entry name" value="Sec63 N-terminal domain-like"/>
    <property type="match status" value="1"/>
</dbReference>
<evidence type="ECO:0000256" key="11">
    <source>
        <dbReference type="ARBA" id="ARBA00023254"/>
    </source>
</evidence>
<comment type="catalytic activity">
    <reaction evidence="12">
        <text>Couples ATP hydrolysis with the unwinding of duplex DNA by translocating in the 3'-5' direction.</text>
        <dbReference type="EC" id="5.6.2.4"/>
    </reaction>
</comment>
<evidence type="ECO:0000256" key="13">
    <source>
        <dbReference type="ARBA" id="ARBA00034808"/>
    </source>
</evidence>
<evidence type="ECO:0000256" key="5">
    <source>
        <dbReference type="ARBA" id="ARBA00022771"/>
    </source>
</evidence>
<dbReference type="VEuPathDB" id="FungiDB:NFIA_059000"/>
<feature type="region of interest" description="Disordered" evidence="15">
    <location>
        <begin position="1"/>
        <end position="32"/>
    </location>
</feature>
<evidence type="ECO:0000256" key="8">
    <source>
        <dbReference type="ARBA" id="ARBA00022833"/>
    </source>
</evidence>
<dbReference type="FunFam" id="1.10.10.10:FF:000012">
    <property type="entry name" value="U5 small nuclear ribonucleoprotein helicase"/>
    <property type="match status" value="1"/>
</dbReference>
<keyword evidence="8" id="KW-0862">Zinc</keyword>
<feature type="compositionally biased region" description="Basic and acidic residues" evidence="15">
    <location>
        <begin position="1389"/>
        <end position="1400"/>
    </location>
</feature>
<dbReference type="InterPro" id="IPR036388">
    <property type="entry name" value="WH-like_DNA-bd_sf"/>
</dbReference>
<evidence type="ECO:0000313" key="19">
    <source>
        <dbReference type="Proteomes" id="UP000006702"/>
    </source>
</evidence>
<feature type="compositionally biased region" description="Polar residues" evidence="15">
    <location>
        <begin position="1050"/>
        <end position="1060"/>
    </location>
</feature>
<dbReference type="RefSeq" id="XP_001258446.1">
    <property type="nucleotide sequence ID" value="XM_001258445.1"/>
</dbReference>
<comment type="catalytic activity">
    <reaction evidence="14">
        <text>ATP + H2O = ADP + phosphate + H(+)</text>
        <dbReference type="Rhea" id="RHEA:13065"/>
        <dbReference type="ChEBI" id="CHEBI:15377"/>
        <dbReference type="ChEBI" id="CHEBI:15378"/>
        <dbReference type="ChEBI" id="CHEBI:30616"/>
        <dbReference type="ChEBI" id="CHEBI:43474"/>
        <dbReference type="ChEBI" id="CHEBI:456216"/>
        <dbReference type="EC" id="5.6.2.4"/>
    </reaction>
</comment>